<name>A0AA40G5D7_9HYME</name>
<evidence type="ECO:0000313" key="2">
    <source>
        <dbReference type="EMBL" id="KAK1131301.1"/>
    </source>
</evidence>
<sequence length="89" mass="10212">TADDLNLEKRFQMHNRPPVITSTEQKELLQRRLRKKLEVCSREVERKAVSSWNERTHRATAGLNEQITGLPSGPGPAKINKPEDAQRPR</sequence>
<dbReference type="EMBL" id="JAHYIQ010000006">
    <property type="protein sequence ID" value="KAK1131301.1"/>
    <property type="molecule type" value="Genomic_DNA"/>
</dbReference>
<feature type="region of interest" description="Disordered" evidence="1">
    <location>
        <begin position="55"/>
        <end position="89"/>
    </location>
</feature>
<dbReference type="Proteomes" id="UP001177670">
    <property type="component" value="Unassembled WGS sequence"/>
</dbReference>
<comment type="caution">
    <text evidence="2">The sequence shown here is derived from an EMBL/GenBank/DDBJ whole genome shotgun (WGS) entry which is preliminary data.</text>
</comment>
<protein>
    <submittedName>
        <fullName evidence="2">Uncharacterized protein</fullName>
    </submittedName>
</protein>
<gene>
    <name evidence="2" type="ORF">K0M31_017588</name>
</gene>
<keyword evidence="3" id="KW-1185">Reference proteome</keyword>
<dbReference type="AlphaFoldDB" id="A0AA40G5D7"/>
<evidence type="ECO:0000256" key="1">
    <source>
        <dbReference type="SAM" id="MobiDB-lite"/>
    </source>
</evidence>
<evidence type="ECO:0000313" key="3">
    <source>
        <dbReference type="Proteomes" id="UP001177670"/>
    </source>
</evidence>
<organism evidence="2 3">
    <name type="scientific">Melipona bicolor</name>
    <dbReference type="NCBI Taxonomy" id="60889"/>
    <lineage>
        <taxon>Eukaryota</taxon>
        <taxon>Metazoa</taxon>
        <taxon>Ecdysozoa</taxon>
        <taxon>Arthropoda</taxon>
        <taxon>Hexapoda</taxon>
        <taxon>Insecta</taxon>
        <taxon>Pterygota</taxon>
        <taxon>Neoptera</taxon>
        <taxon>Endopterygota</taxon>
        <taxon>Hymenoptera</taxon>
        <taxon>Apocrita</taxon>
        <taxon>Aculeata</taxon>
        <taxon>Apoidea</taxon>
        <taxon>Anthophila</taxon>
        <taxon>Apidae</taxon>
        <taxon>Melipona</taxon>
    </lineage>
</organism>
<proteinExistence type="predicted"/>
<feature type="non-terminal residue" evidence="2">
    <location>
        <position position="1"/>
    </location>
</feature>
<accession>A0AA40G5D7</accession>
<reference evidence="2" key="1">
    <citation type="submission" date="2021-10" db="EMBL/GenBank/DDBJ databases">
        <title>Melipona bicolor Genome sequencing and assembly.</title>
        <authorList>
            <person name="Araujo N.S."/>
            <person name="Arias M.C."/>
        </authorList>
    </citation>
    <scope>NUCLEOTIDE SEQUENCE</scope>
    <source>
        <strain evidence="2">USP_2M_L1-L4_2017</strain>
        <tissue evidence="2">Whole body</tissue>
    </source>
</reference>
<feature type="compositionally biased region" description="Basic and acidic residues" evidence="1">
    <location>
        <begin position="80"/>
        <end position="89"/>
    </location>
</feature>